<keyword evidence="1 5" id="KW-0378">Hydrolase</keyword>
<dbReference type="Gene3D" id="1.50.10.10">
    <property type="match status" value="1"/>
</dbReference>
<dbReference type="PANTHER" id="PTHR36845">
    <property type="entry name" value="HYDROLASE, PUTATIVE (AFU_ORTHOLOGUE AFUA_7G05090)-RELATED"/>
    <property type="match status" value="1"/>
</dbReference>
<reference evidence="5 6" key="1">
    <citation type="submission" date="2018-02" db="EMBL/GenBank/DDBJ databases">
        <title>The draft genome of Sphingobacterium gobiense H7.</title>
        <authorList>
            <person name="Li L."/>
            <person name="Liu L."/>
            <person name="Zhang X."/>
            <person name="Wang T."/>
            <person name="Liang L."/>
        </authorList>
    </citation>
    <scope>NUCLEOTIDE SEQUENCE [LARGE SCALE GENOMIC DNA]</scope>
    <source>
        <strain evidence="5 6">ACCC 05757</strain>
    </source>
</reference>
<comment type="caution">
    <text evidence="5">The sequence shown here is derived from an EMBL/GenBank/DDBJ whole genome shotgun (WGS) entry which is preliminary data.</text>
</comment>
<name>A0A2S9JHZ3_9SPHI</name>
<accession>A0A2S9JHZ3</accession>
<dbReference type="RefSeq" id="WP_105727127.1">
    <property type="nucleotide sequence ID" value="NZ_PVBS01000003.1"/>
</dbReference>
<sequence length="425" mass="48436">MNNIKKNYKVGNQLVLVLGLGISLIGCQPNEKKKANFIDTSFAAAEEQYKMLSAAGERIQAFPRTLDKDGNIIGTDEWDWTGGFFPGALWYIYEHTQNEEIKTDAIKWTEALEAAKDLDQHHDIGFVMYCPYGNAIRFLDDEQKVKQYKDILIHSSETALKRYDPKVGLIKSWNEKASWDGETLWRYPVIIDNMMNLEMLCYVSDLTGNPKYREVAVSHATKTMENHFRDDYSTYHVVDYDSVGNAIHQQTNQGYADNSTWSRGQAWAIYGFTMMYRQTKNPAFLETAQRAADFYINHPNLPEDKIPYWDFNAQQSGYKSDVDFSSRKLDYIPRDASAAAITASALLELGQFTDGEQGKNYIDFAKQTLATLSGPAYFAEKGTNGGFLLQHCVGSLPHNSEVDVPLIYADYYYLEGLYRLKTYGE</sequence>
<dbReference type="InterPro" id="IPR010905">
    <property type="entry name" value="Glyco_hydro_88"/>
</dbReference>
<gene>
    <name evidence="5" type="ORF">C5749_15385</name>
</gene>
<dbReference type="OrthoDB" id="428577at2"/>
<evidence type="ECO:0000313" key="6">
    <source>
        <dbReference type="Proteomes" id="UP000238642"/>
    </source>
</evidence>
<evidence type="ECO:0000256" key="4">
    <source>
        <dbReference type="PIRSR" id="PIRSR610905-2"/>
    </source>
</evidence>
<feature type="binding site" evidence="4">
    <location>
        <position position="395"/>
    </location>
    <ligand>
        <name>substrate</name>
    </ligand>
</feature>
<feature type="binding site" evidence="4">
    <location>
        <position position="192"/>
    </location>
    <ligand>
        <name>substrate</name>
    </ligand>
</feature>
<feature type="active site" description="Nucleophile" evidence="3">
    <location>
        <position position="123"/>
    </location>
</feature>
<evidence type="ECO:0000256" key="2">
    <source>
        <dbReference type="ARBA" id="ARBA00038358"/>
    </source>
</evidence>
<evidence type="ECO:0000313" key="5">
    <source>
        <dbReference type="EMBL" id="PRD52611.1"/>
    </source>
</evidence>
<protein>
    <submittedName>
        <fullName evidence="5">Glucuronyl hydrolase</fullName>
    </submittedName>
</protein>
<organism evidence="5 6">
    <name type="scientific">Sphingobacterium gobiense</name>
    <dbReference type="NCBI Taxonomy" id="1382456"/>
    <lineage>
        <taxon>Bacteria</taxon>
        <taxon>Pseudomonadati</taxon>
        <taxon>Bacteroidota</taxon>
        <taxon>Sphingobacteriia</taxon>
        <taxon>Sphingobacteriales</taxon>
        <taxon>Sphingobacteriaceae</taxon>
        <taxon>Sphingobacterium</taxon>
    </lineage>
</organism>
<dbReference type="PANTHER" id="PTHR36845:SF1">
    <property type="entry name" value="HYDROLASE, PUTATIVE (AFU_ORTHOLOGUE AFUA_7G05090)-RELATED"/>
    <property type="match status" value="1"/>
</dbReference>
<dbReference type="Proteomes" id="UP000238642">
    <property type="component" value="Unassembled WGS sequence"/>
</dbReference>
<feature type="binding site" evidence="4">
    <location>
        <position position="251"/>
    </location>
    <ligand>
        <name>substrate</name>
    </ligand>
</feature>
<feature type="binding site" evidence="4">
    <location>
        <position position="267"/>
    </location>
    <ligand>
        <name>substrate</name>
    </ligand>
</feature>
<dbReference type="GO" id="GO:0000272">
    <property type="term" value="P:polysaccharide catabolic process"/>
    <property type="evidence" value="ECO:0007669"/>
    <property type="project" value="TreeGrafter"/>
</dbReference>
<feature type="active site" description="Proton donor" evidence="3">
    <location>
        <position position="192"/>
    </location>
</feature>
<dbReference type="InterPro" id="IPR008928">
    <property type="entry name" value="6-hairpin_glycosidase_sf"/>
</dbReference>
<feature type="binding site" evidence="4">
    <location>
        <position position="263"/>
    </location>
    <ligand>
        <name>substrate</name>
    </ligand>
</feature>
<dbReference type="AlphaFoldDB" id="A0A2S9JHZ3"/>
<evidence type="ECO:0000256" key="3">
    <source>
        <dbReference type="PIRSR" id="PIRSR610905-1"/>
    </source>
</evidence>
<comment type="similarity">
    <text evidence="2">Belongs to the glycosyl hydrolase 88 family.</text>
</comment>
<dbReference type="PROSITE" id="PS51257">
    <property type="entry name" value="PROKAR_LIPOPROTEIN"/>
    <property type="match status" value="1"/>
</dbReference>
<feature type="binding site" evidence="4">
    <location>
        <position position="123"/>
    </location>
    <ligand>
        <name>substrate</name>
    </ligand>
</feature>
<keyword evidence="6" id="KW-1185">Reference proteome</keyword>
<proteinExistence type="inferred from homology"/>
<dbReference type="GO" id="GO:0052757">
    <property type="term" value="F:chondroitin hydrolase activity"/>
    <property type="evidence" value="ECO:0007669"/>
    <property type="project" value="TreeGrafter"/>
</dbReference>
<dbReference type="EMBL" id="PVBS01000003">
    <property type="protein sequence ID" value="PRD52611.1"/>
    <property type="molecule type" value="Genomic_DNA"/>
</dbReference>
<dbReference type="SUPFAM" id="SSF48208">
    <property type="entry name" value="Six-hairpin glycosidases"/>
    <property type="match status" value="1"/>
</dbReference>
<dbReference type="InterPro" id="IPR012341">
    <property type="entry name" value="6hp_glycosidase-like_sf"/>
</dbReference>
<dbReference type="Pfam" id="PF07470">
    <property type="entry name" value="Glyco_hydro_88"/>
    <property type="match status" value="1"/>
</dbReference>
<evidence type="ECO:0000256" key="1">
    <source>
        <dbReference type="ARBA" id="ARBA00022801"/>
    </source>
</evidence>
<dbReference type="InterPro" id="IPR052369">
    <property type="entry name" value="UG_Glycosaminoglycan_Hydrolase"/>
</dbReference>